<evidence type="ECO:0000313" key="11">
    <source>
        <dbReference type="Proteomes" id="UP001162162"/>
    </source>
</evidence>
<gene>
    <name evidence="10" type="ORF">NQ318_006761</name>
</gene>
<dbReference type="EMBL" id="JAPWTK010000174">
    <property type="protein sequence ID" value="KAJ8946851.1"/>
    <property type="molecule type" value="Genomic_DNA"/>
</dbReference>
<dbReference type="Gene3D" id="1.20.1250.20">
    <property type="entry name" value="MFS general substrate transporter like domains"/>
    <property type="match status" value="2"/>
</dbReference>
<feature type="transmembrane region" description="Helical" evidence="8">
    <location>
        <begin position="461"/>
        <end position="479"/>
    </location>
</feature>
<feature type="transmembrane region" description="Helical" evidence="8">
    <location>
        <begin position="225"/>
        <end position="247"/>
    </location>
</feature>
<feature type="transmembrane region" description="Helical" evidence="8">
    <location>
        <begin position="143"/>
        <end position="162"/>
    </location>
</feature>
<evidence type="ECO:0000256" key="5">
    <source>
        <dbReference type="ARBA" id="ARBA00023136"/>
    </source>
</evidence>
<dbReference type="InterPro" id="IPR020846">
    <property type="entry name" value="MFS_dom"/>
</dbReference>
<evidence type="ECO:0000256" key="1">
    <source>
        <dbReference type="ARBA" id="ARBA00004651"/>
    </source>
</evidence>
<organism evidence="10 11">
    <name type="scientific">Aromia moschata</name>
    <dbReference type="NCBI Taxonomy" id="1265417"/>
    <lineage>
        <taxon>Eukaryota</taxon>
        <taxon>Metazoa</taxon>
        <taxon>Ecdysozoa</taxon>
        <taxon>Arthropoda</taxon>
        <taxon>Hexapoda</taxon>
        <taxon>Insecta</taxon>
        <taxon>Pterygota</taxon>
        <taxon>Neoptera</taxon>
        <taxon>Endopterygota</taxon>
        <taxon>Coleoptera</taxon>
        <taxon>Polyphaga</taxon>
        <taxon>Cucujiformia</taxon>
        <taxon>Chrysomeloidea</taxon>
        <taxon>Cerambycidae</taxon>
        <taxon>Cerambycinae</taxon>
        <taxon>Callichromatini</taxon>
        <taxon>Aromia</taxon>
    </lineage>
</organism>
<dbReference type="PANTHER" id="PTHR48021:SF47">
    <property type="entry name" value="GH17672P"/>
    <property type="match status" value="1"/>
</dbReference>
<dbReference type="GO" id="GO:0022857">
    <property type="term" value="F:transmembrane transporter activity"/>
    <property type="evidence" value="ECO:0007669"/>
    <property type="project" value="InterPro"/>
</dbReference>
<keyword evidence="6" id="KW-0325">Glycoprotein</keyword>
<evidence type="ECO:0000256" key="6">
    <source>
        <dbReference type="ARBA" id="ARBA00023180"/>
    </source>
</evidence>
<evidence type="ECO:0000313" key="10">
    <source>
        <dbReference type="EMBL" id="KAJ8946851.1"/>
    </source>
</evidence>
<evidence type="ECO:0000259" key="9">
    <source>
        <dbReference type="PROSITE" id="PS50850"/>
    </source>
</evidence>
<evidence type="ECO:0000256" key="3">
    <source>
        <dbReference type="ARBA" id="ARBA00022692"/>
    </source>
</evidence>
<dbReference type="FunFam" id="1.20.1250.20:FF:000055">
    <property type="entry name" value="Facilitated trehalose transporter Tret1-2 homolog"/>
    <property type="match status" value="1"/>
</dbReference>
<evidence type="ECO:0000256" key="8">
    <source>
        <dbReference type="SAM" id="Phobius"/>
    </source>
</evidence>
<reference evidence="10" key="1">
    <citation type="journal article" date="2023" name="Insect Mol. Biol.">
        <title>Genome sequencing provides insights into the evolution of gene families encoding plant cell wall-degrading enzymes in longhorned beetles.</title>
        <authorList>
            <person name="Shin N.R."/>
            <person name="Okamura Y."/>
            <person name="Kirsch R."/>
            <person name="Pauchet Y."/>
        </authorList>
    </citation>
    <scope>NUCLEOTIDE SEQUENCE</scope>
    <source>
        <strain evidence="10">AMC_N1</strain>
    </source>
</reference>
<comment type="similarity">
    <text evidence="7">Belongs to the major facilitator superfamily. Sugar transporter (TC 2.A.1.1) family. Trehalose transporter subfamily.</text>
</comment>
<dbReference type="InterPro" id="IPR036259">
    <property type="entry name" value="MFS_trans_sf"/>
</dbReference>
<feature type="transmembrane region" description="Helical" evidence="8">
    <location>
        <begin position="326"/>
        <end position="345"/>
    </location>
</feature>
<feature type="domain" description="Major facilitator superfamily (MFS) profile" evidence="9">
    <location>
        <begin position="40"/>
        <end position="483"/>
    </location>
</feature>
<dbReference type="PROSITE" id="PS00217">
    <property type="entry name" value="SUGAR_TRANSPORT_2"/>
    <property type="match status" value="1"/>
</dbReference>
<protein>
    <recommendedName>
        <fullName evidence="9">Major facilitator superfamily (MFS) profile domain-containing protein</fullName>
    </recommendedName>
</protein>
<keyword evidence="3 8" id="KW-0812">Transmembrane</keyword>
<keyword evidence="2" id="KW-1003">Cell membrane</keyword>
<dbReference type="InterPro" id="IPR050549">
    <property type="entry name" value="MFS_Trehalose_Transporter"/>
</dbReference>
<feature type="transmembrane region" description="Helical" evidence="8">
    <location>
        <begin position="168"/>
        <end position="189"/>
    </location>
</feature>
<dbReference type="InterPro" id="IPR005828">
    <property type="entry name" value="MFS_sugar_transport-like"/>
</dbReference>
<feature type="transmembrane region" description="Helical" evidence="8">
    <location>
        <begin position="292"/>
        <end position="314"/>
    </location>
</feature>
<dbReference type="Proteomes" id="UP001162162">
    <property type="component" value="Unassembled WGS sequence"/>
</dbReference>
<dbReference type="Pfam" id="PF00083">
    <property type="entry name" value="Sugar_tr"/>
    <property type="match status" value="1"/>
</dbReference>
<dbReference type="GO" id="GO:0005886">
    <property type="term" value="C:plasma membrane"/>
    <property type="evidence" value="ECO:0007669"/>
    <property type="project" value="UniProtKB-SubCell"/>
</dbReference>
<dbReference type="PROSITE" id="PS50850">
    <property type="entry name" value="MFS"/>
    <property type="match status" value="1"/>
</dbReference>
<evidence type="ECO:0000256" key="2">
    <source>
        <dbReference type="ARBA" id="ARBA00022475"/>
    </source>
</evidence>
<keyword evidence="5 8" id="KW-0472">Membrane</keyword>
<dbReference type="PROSITE" id="PS00216">
    <property type="entry name" value="SUGAR_TRANSPORT_1"/>
    <property type="match status" value="1"/>
</dbReference>
<dbReference type="SUPFAM" id="SSF103473">
    <property type="entry name" value="MFS general substrate transporter"/>
    <property type="match status" value="1"/>
</dbReference>
<comment type="caution">
    <text evidence="10">The sequence shown here is derived from an EMBL/GenBank/DDBJ whole genome shotgun (WGS) entry which is preliminary data.</text>
</comment>
<feature type="transmembrane region" description="Helical" evidence="8">
    <location>
        <begin position="428"/>
        <end position="455"/>
    </location>
</feature>
<dbReference type="PRINTS" id="PR00171">
    <property type="entry name" value="SUGRTRNSPORT"/>
</dbReference>
<dbReference type="InterPro" id="IPR003663">
    <property type="entry name" value="Sugar/inositol_transpt"/>
</dbReference>
<dbReference type="AlphaFoldDB" id="A0AAV8Y748"/>
<evidence type="ECO:0000256" key="7">
    <source>
        <dbReference type="ARBA" id="ARBA00024348"/>
    </source>
</evidence>
<feature type="transmembrane region" description="Helical" evidence="8">
    <location>
        <begin position="391"/>
        <end position="416"/>
    </location>
</feature>
<name>A0AAV8Y748_9CUCU</name>
<keyword evidence="4 8" id="KW-1133">Transmembrane helix</keyword>
<comment type="subcellular location">
    <subcellularLocation>
        <location evidence="1">Cell membrane</location>
        <topology evidence="1">Multi-pass membrane protein</topology>
    </subcellularLocation>
</comment>
<dbReference type="PANTHER" id="PTHR48021">
    <property type="match status" value="1"/>
</dbReference>
<keyword evidence="11" id="KW-1185">Reference proteome</keyword>
<accession>A0AAV8Y748</accession>
<sequence>MTTGSDKRNLDVNGELEEVVYKTNENWKHETTLLKSVPSDSAFLYMSAFTGVKSCRVVLSFSKINLHHYLFFRRHLGLRRRLQFRLELAGIFDPKQGRSEHQPLGKPITAFEESWIASLTCLGAGIGPLAAGKLADSLGRKRTLLLIAFPMVAAFVTLSFATTVNLYYVARFVLGLGVGSVFAVLPTYLGEITQDHNRGKFGCLMTVFLTIGLLYPLAVGPFLSIKLFSFSCAVPLMLFLIFFSLFVPDSPVYLVSVGNTKGAREALRKLRNSDQVEGELKLMTQDLEQTQGLIVCIGLVVLQQFSGINAVLAFLGPIFEATGSGLSPYASTTTVGVIQVLGTLLTTSIVEKLGRKVLLVASTIGSCASIFLLGLYFYLKTSKIYDVSNIFWLPVVCVVVYIIVFNIGLGPLPWLVMSEVFPPHAKGVAAALTTCSCFMASFLVTLGFPIIVKLAGMTECLWLFGSFCLLGIVFIYCVVPETKGKSLAEIQQLLRKQ</sequence>
<feature type="transmembrane region" description="Helical" evidence="8">
    <location>
        <begin position="357"/>
        <end position="379"/>
    </location>
</feature>
<feature type="transmembrane region" description="Helical" evidence="8">
    <location>
        <begin position="201"/>
        <end position="219"/>
    </location>
</feature>
<proteinExistence type="inferred from homology"/>
<dbReference type="InterPro" id="IPR005829">
    <property type="entry name" value="Sugar_transporter_CS"/>
</dbReference>
<evidence type="ECO:0000256" key="4">
    <source>
        <dbReference type="ARBA" id="ARBA00022989"/>
    </source>
</evidence>